<dbReference type="SUPFAM" id="SSF52047">
    <property type="entry name" value="RNI-like"/>
    <property type="match status" value="1"/>
</dbReference>
<dbReference type="SUPFAM" id="SSF52058">
    <property type="entry name" value="L domain-like"/>
    <property type="match status" value="1"/>
</dbReference>
<dbReference type="EMBL" id="SDMP01000009">
    <property type="protein sequence ID" value="RYR40527.1"/>
    <property type="molecule type" value="Genomic_DNA"/>
</dbReference>
<dbReference type="Proteomes" id="UP000289738">
    <property type="component" value="Chromosome A09"/>
</dbReference>
<reference evidence="4 5" key="1">
    <citation type="submission" date="2019-01" db="EMBL/GenBank/DDBJ databases">
        <title>Sequencing of cultivated peanut Arachis hypogaea provides insights into genome evolution and oil improvement.</title>
        <authorList>
            <person name="Chen X."/>
        </authorList>
    </citation>
    <scope>NUCLEOTIDE SEQUENCE [LARGE SCALE GENOMIC DNA]</scope>
    <source>
        <strain evidence="5">cv. Fuhuasheng</strain>
        <tissue evidence="4">Leaves</tissue>
    </source>
</reference>
<dbReference type="InterPro" id="IPR032675">
    <property type="entry name" value="LRR_dom_sf"/>
</dbReference>
<dbReference type="PANTHER" id="PTHR34145:SF28">
    <property type="entry name" value="F-BOX DOMAIN-CONTAINING PROTEIN"/>
    <property type="match status" value="1"/>
</dbReference>
<protein>
    <recommendedName>
        <fullName evidence="6">F-box domain-containing protein</fullName>
    </recommendedName>
</protein>
<evidence type="ECO:0008006" key="6">
    <source>
        <dbReference type="Google" id="ProtNLM"/>
    </source>
</evidence>
<dbReference type="CDD" id="cd22160">
    <property type="entry name" value="F-box_AtFBL13-like"/>
    <property type="match status" value="1"/>
</dbReference>
<dbReference type="InterPro" id="IPR036047">
    <property type="entry name" value="F-box-like_dom_sf"/>
</dbReference>
<dbReference type="SUPFAM" id="SSF81383">
    <property type="entry name" value="F-box domain"/>
    <property type="match status" value="1"/>
</dbReference>
<keyword evidence="5" id="KW-1185">Reference proteome</keyword>
<feature type="domain" description="At1g61320/AtMIF1 LRR" evidence="2">
    <location>
        <begin position="260"/>
        <end position="415"/>
    </location>
</feature>
<dbReference type="Gene3D" id="3.80.10.10">
    <property type="entry name" value="Ribonuclease Inhibitor"/>
    <property type="match status" value="2"/>
</dbReference>
<evidence type="ECO:0000259" key="2">
    <source>
        <dbReference type="Pfam" id="PF23622"/>
    </source>
</evidence>
<dbReference type="Pfam" id="PF24758">
    <property type="entry name" value="LRR_At5g56370"/>
    <property type="match status" value="1"/>
</dbReference>
<comment type="caution">
    <text evidence="4">The sequence shown here is derived from an EMBL/GenBank/DDBJ whole genome shotgun (WGS) entry which is preliminary data.</text>
</comment>
<dbReference type="InterPro" id="IPR001810">
    <property type="entry name" value="F-box_dom"/>
</dbReference>
<dbReference type="PANTHER" id="PTHR34145">
    <property type="entry name" value="OS02G0105600 PROTEIN"/>
    <property type="match status" value="1"/>
</dbReference>
<feature type="domain" description="F-box" evidence="1">
    <location>
        <begin position="4"/>
        <end position="42"/>
    </location>
</feature>
<dbReference type="InterPro" id="IPR053781">
    <property type="entry name" value="F-box_AtFBL13-like"/>
</dbReference>
<dbReference type="InterPro" id="IPR053772">
    <property type="entry name" value="At1g61320/At1g61330-like"/>
</dbReference>
<gene>
    <name evidence="4" type="ORF">Ahy_A09g046286</name>
</gene>
<dbReference type="Pfam" id="PF00646">
    <property type="entry name" value="F-box"/>
    <property type="match status" value="1"/>
</dbReference>
<name>A0A445BPC4_ARAHY</name>
<dbReference type="InterPro" id="IPR055357">
    <property type="entry name" value="LRR_At1g61320_AtMIF1"/>
</dbReference>
<feature type="domain" description="F-box/LRR-repeat protein 15/At3g58940/PEG3-like LRR" evidence="3">
    <location>
        <begin position="99"/>
        <end position="253"/>
    </location>
</feature>
<evidence type="ECO:0000259" key="3">
    <source>
        <dbReference type="Pfam" id="PF24758"/>
    </source>
</evidence>
<organism evidence="4 5">
    <name type="scientific">Arachis hypogaea</name>
    <name type="common">Peanut</name>
    <dbReference type="NCBI Taxonomy" id="3818"/>
    <lineage>
        <taxon>Eukaryota</taxon>
        <taxon>Viridiplantae</taxon>
        <taxon>Streptophyta</taxon>
        <taxon>Embryophyta</taxon>
        <taxon>Tracheophyta</taxon>
        <taxon>Spermatophyta</taxon>
        <taxon>Magnoliopsida</taxon>
        <taxon>eudicotyledons</taxon>
        <taxon>Gunneridae</taxon>
        <taxon>Pentapetalae</taxon>
        <taxon>rosids</taxon>
        <taxon>fabids</taxon>
        <taxon>Fabales</taxon>
        <taxon>Fabaceae</taxon>
        <taxon>Papilionoideae</taxon>
        <taxon>50 kb inversion clade</taxon>
        <taxon>dalbergioids sensu lato</taxon>
        <taxon>Dalbergieae</taxon>
        <taxon>Pterocarpus clade</taxon>
        <taxon>Arachis</taxon>
    </lineage>
</organism>
<proteinExistence type="predicted"/>
<feature type="domain" description="At1g61320/AtMIF1 LRR" evidence="2">
    <location>
        <begin position="678"/>
        <end position="780"/>
    </location>
</feature>
<dbReference type="InterPro" id="IPR055411">
    <property type="entry name" value="LRR_FXL15/At3g58940/PEG3-like"/>
</dbReference>
<evidence type="ECO:0000259" key="1">
    <source>
        <dbReference type="Pfam" id="PF00646"/>
    </source>
</evidence>
<evidence type="ECO:0000313" key="5">
    <source>
        <dbReference type="Proteomes" id="UP000289738"/>
    </source>
</evidence>
<dbReference type="AlphaFoldDB" id="A0A445BPC4"/>
<sequence length="948" mass="110589">MDRISDLPKVILHDILGTLPDKDAARTSVLSKAWRETWISFPKLSCCSHNFFSLRGKLDRFIQYVSKRLTRLHDQGLAIKEFKLMLDHRLDYVPASCHIDQWIQMASESGVEVLELYLTGNFAKRHYNLPLCLTEAKSLTKLVLREGTRLDTALLNHSLKFFSLKTLSLRHILLEDERIIEHFISHCPLIEHLTLHSCYVYNNPSRSSTMTSLLKSLSLQGLQKLKDVDIQGIQEVYIDAPNLENLCYHAPYMVTPFKLNLDSCTNLRWLTLWNLKIPNKWFLEQFYRIPFLESLMLHSCSFEHERINIPGPELKFFSLSHCSNLKEVNIDAPNLLSCEYVGKDNPVISFLRISNQLELNAHYDMIENHHHLYSLREFVQNIKPQKVLASLSLFIHEPFSITEILGLSVLQVSSPPPSIKHVQLRFPMNMEARYFPLMNWLLSSCFPKTISFCLQSKFNMKAFVVFFYEMLMDRKKHGCYLRSWSKPCCWHGLKVVKATHLERTCENVEDLKAMLDALPESPVEEYITFGLEFPQIISKLDILIGYVMRRLLKLREQSLKIKVFKLDMMPEHNKHMSHHFDLWMNMVSENHVEVLELCLLCSAPYHGPNRRAYRNHIVSLKKNPFGDIEFVESLFLHGLQKLKEADIQGIQEVYIDAPNLENFYYVSIYNLGSLFKLNLDSFTRLRCLRLSNTVVTDKWLHDLSHKFPFLEHLELCHCSMSERINISSAQLMILEFSTYFDLKEVNIDAPNLLSFDYCGDHRAIISFLTSSDHLVFNAMPAHESRHGYYSLREFIQNIKPQKVLASLSLSVYHSNGIEQNCLSIQQVSSIPPSIKCLELNFCTRNEALYFHYMDWLLSCCCPKTISFVFQYECGLKPFTVFMYELLMDRKKQELFDYFGDTKRWWHDLKIVKVTYSFNVDESVDFKTTLNALLLPLADPESVSFSLEL</sequence>
<dbReference type="Pfam" id="PF23622">
    <property type="entry name" value="LRR_At1g61320_AtMIF1"/>
    <property type="match status" value="2"/>
</dbReference>
<evidence type="ECO:0000313" key="4">
    <source>
        <dbReference type="EMBL" id="RYR40527.1"/>
    </source>
</evidence>
<accession>A0A445BPC4</accession>